<organism evidence="2 3">
    <name type="scientific">Paenibacillus albilobatus</name>
    <dbReference type="NCBI Taxonomy" id="2716884"/>
    <lineage>
        <taxon>Bacteria</taxon>
        <taxon>Bacillati</taxon>
        <taxon>Bacillota</taxon>
        <taxon>Bacilli</taxon>
        <taxon>Bacillales</taxon>
        <taxon>Paenibacillaceae</taxon>
        <taxon>Paenibacillus</taxon>
    </lineage>
</organism>
<dbReference type="AlphaFoldDB" id="A0A919XLK2"/>
<feature type="compositionally biased region" description="Basic and acidic residues" evidence="1">
    <location>
        <begin position="29"/>
        <end position="44"/>
    </location>
</feature>
<dbReference type="Proteomes" id="UP000679779">
    <property type="component" value="Unassembled WGS sequence"/>
</dbReference>
<reference evidence="2" key="1">
    <citation type="submission" date="2021-03" db="EMBL/GenBank/DDBJ databases">
        <title>Antimicrobial resistance genes in bacteria isolated from Japanese honey, and their potential for conferring macrolide and lincosamide resistance in the American foulbrood pathogen Paenibacillus larvae.</title>
        <authorList>
            <person name="Okamoto M."/>
            <person name="Kumagai M."/>
            <person name="Kanamori H."/>
            <person name="Takamatsu D."/>
        </authorList>
    </citation>
    <scope>NUCLEOTIDE SEQUENCE</scope>
    <source>
        <strain evidence="2">J2TS6</strain>
    </source>
</reference>
<feature type="compositionally biased region" description="Low complexity" evidence="1">
    <location>
        <begin position="63"/>
        <end position="77"/>
    </location>
</feature>
<evidence type="ECO:0000256" key="1">
    <source>
        <dbReference type="SAM" id="MobiDB-lite"/>
    </source>
</evidence>
<comment type="caution">
    <text evidence="2">The sequence shown here is derived from an EMBL/GenBank/DDBJ whole genome shotgun (WGS) entry which is preliminary data.</text>
</comment>
<dbReference type="RefSeq" id="WP_212958171.1">
    <property type="nucleotide sequence ID" value="NZ_BORQ01000005.1"/>
</dbReference>
<dbReference type="EMBL" id="BORQ01000005">
    <property type="protein sequence ID" value="GIO33030.1"/>
    <property type="molecule type" value="Genomic_DNA"/>
</dbReference>
<protein>
    <submittedName>
        <fullName evidence="2">Uncharacterized protein</fullName>
    </submittedName>
</protein>
<proteinExistence type="predicted"/>
<evidence type="ECO:0000313" key="2">
    <source>
        <dbReference type="EMBL" id="GIO33030.1"/>
    </source>
</evidence>
<keyword evidence="3" id="KW-1185">Reference proteome</keyword>
<gene>
    <name evidence="2" type="ORF">J2TS6_41710</name>
</gene>
<feature type="compositionally biased region" description="Basic and acidic residues" evidence="1">
    <location>
        <begin position="90"/>
        <end position="101"/>
    </location>
</feature>
<feature type="region of interest" description="Disordered" evidence="1">
    <location>
        <begin position="24"/>
        <end position="101"/>
    </location>
</feature>
<feature type="region of interest" description="Disordered" evidence="1">
    <location>
        <begin position="113"/>
        <end position="149"/>
    </location>
</feature>
<evidence type="ECO:0000313" key="3">
    <source>
        <dbReference type="Proteomes" id="UP000679779"/>
    </source>
</evidence>
<accession>A0A919XLK2</accession>
<name>A0A919XLK2_9BACL</name>
<feature type="compositionally biased region" description="Basic and acidic residues" evidence="1">
    <location>
        <begin position="116"/>
        <end position="139"/>
    </location>
</feature>
<sequence length="149" mass="16341">MVIAFVVLAIAALVFLFVYNSRAAKRSGKRAEKREEPAKQETPKTPEAPPVTSIQDLPPAAEPPAAAKPEPVKTVAPRAADRTALTEAESEAHRSASESDRIYREALRKFAGYAPEEVRQAKAETKPDPSSDDAYREALRAMARKQQKD</sequence>